<comment type="caution">
    <text evidence="2">The sequence shown here is derived from an EMBL/GenBank/DDBJ whole genome shotgun (WGS) entry which is preliminary data.</text>
</comment>
<keyword evidence="3" id="KW-1185">Reference proteome</keyword>
<evidence type="ECO:0000313" key="3">
    <source>
        <dbReference type="Proteomes" id="UP001221142"/>
    </source>
</evidence>
<evidence type="ECO:0000313" key="2">
    <source>
        <dbReference type="EMBL" id="KAJ7607731.1"/>
    </source>
</evidence>
<protein>
    <submittedName>
        <fullName evidence="2">Uncharacterized protein</fullName>
    </submittedName>
</protein>
<dbReference type="AlphaFoldDB" id="A0AAD7B1D5"/>
<dbReference type="Proteomes" id="UP001221142">
    <property type="component" value="Unassembled WGS sequence"/>
</dbReference>
<reference evidence="2" key="1">
    <citation type="submission" date="2023-03" db="EMBL/GenBank/DDBJ databases">
        <title>Massive genome expansion in bonnet fungi (Mycena s.s.) driven by repeated elements and novel gene families across ecological guilds.</title>
        <authorList>
            <consortium name="Lawrence Berkeley National Laboratory"/>
            <person name="Harder C.B."/>
            <person name="Miyauchi S."/>
            <person name="Viragh M."/>
            <person name="Kuo A."/>
            <person name="Thoen E."/>
            <person name="Andreopoulos B."/>
            <person name="Lu D."/>
            <person name="Skrede I."/>
            <person name="Drula E."/>
            <person name="Henrissat B."/>
            <person name="Morin E."/>
            <person name="Kohler A."/>
            <person name="Barry K."/>
            <person name="LaButti K."/>
            <person name="Morin E."/>
            <person name="Salamov A."/>
            <person name="Lipzen A."/>
            <person name="Mereny Z."/>
            <person name="Hegedus B."/>
            <person name="Baldrian P."/>
            <person name="Stursova M."/>
            <person name="Weitz H."/>
            <person name="Taylor A."/>
            <person name="Grigoriev I.V."/>
            <person name="Nagy L.G."/>
            <person name="Martin F."/>
            <person name="Kauserud H."/>
        </authorList>
    </citation>
    <scope>NUCLEOTIDE SEQUENCE</scope>
    <source>
        <strain evidence="2">9284</strain>
    </source>
</reference>
<organism evidence="2 3">
    <name type="scientific">Roridomyces roridus</name>
    <dbReference type="NCBI Taxonomy" id="1738132"/>
    <lineage>
        <taxon>Eukaryota</taxon>
        <taxon>Fungi</taxon>
        <taxon>Dikarya</taxon>
        <taxon>Basidiomycota</taxon>
        <taxon>Agaricomycotina</taxon>
        <taxon>Agaricomycetes</taxon>
        <taxon>Agaricomycetidae</taxon>
        <taxon>Agaricales</taxon>
        <taxon>Marasmiineae</taxon>
        <taxon>Mycenaceae</taxon>
        <taxon>Roridomyces</taxon>
    </lineage>
</organism>
<evidence type="ECO:0000256" key="1">
    <source>
        <dbReference type="SAM" id="MobiDB-lite"/>
    </source>
</evidence>
<gene>
    <name evidence="2" type="ORF">FB45DRAFT_1040112</name>
</gene>
<feature type="compositionally biased region" description="Pro residues" evidence="1">
    <location>
        <begin position="62"/>
        <end position="75"/>
    </location>
</feature>
<feature type="compositionally biased region" description="Polar residues" evidence="1">
    <location>
        <begin position="77"/>
        <end position="102"/>
    </location>
</feature>
<proteinExistence type="predicted"/>
<dbReference type="EMBL" id="JARKIF010000048">
    <property type="protein sequence ID" value="KAJ7607731.1"/>
    <property type="molecule type" value="Genomic_DNA"/>
</dbReference>
<name>A0AAD7B1D5_9AGAR</name>
<sequence>MPIVIFDTPRLASSPNQLSMYAFPGQEPTVRLPPAVDRMGMQIPHAPLDPDPPTVAGEPWSPSLPPLIVPPPSAQPTPLSSSHRPPQCPNCPNQTTHSTSGASKRVGGGHIRFASLNPVVHPNTPRGVPLADILAFRSKCMLDANAHLKSGTITYQLNINGVDYPAKLSLPNQSDHHLLSRFDLAWWIAHAFRETPMAVGVNLKHMYLADWTVAEGESTWKATLHNVAPY</sequence>
<feature type="region of interest" description="Disordered" evidence="1">
    <location>
        <begin position="45"/>
        <end position="104"/>
    </location>
</feature>
<accession>A0AAD7B1D5</accession>